<reference evidence="1" key="1">
    <citation type="submission" date="2021-11" db="EMBL/GenBank/DDBJ databases">
        <title>Streptomyces corallinus and Kineosporia corallina sp. nov., two new coral-derived marine actinobacteria.</title>
        <authorList>
            <person name="Buangrab K."/>
            <person name="Sutthacheep M."/>
            <person name="Yeemin T."/>
            <person name="Harunari E."/>
            <person name="Igarashi Y."/>
            <person name="Sripreechasak P."/>
            <person name="Kanchanasin P."/>
            <person name="Tanasupawat S."/>
            <person name="Phongsopitanun W."/>
        </authorList>
    </citation>
    <scope>NUCLEOTIDE SEQUENCE</scope>
    <source>
        <strain evidence="1">JCM 31032</strain>
    </source>
</reference>
<name>A0A9X1NBY5_9ACTN</name>
<evidence type="ECO:0000313" key="2">
    <source>
        <dbReference type="Proteomes" id="UP001138997"/>
    </source>
</evidence>
<organism evidence="1 2">
    <name type="scientific">Kineosporia babensis</name>
    <dbReference type="NCBI Taxonomy" id="499548"/>
    <lineage>
        <taxon>Bacteria</taxon>
        <taxon>Bacillati</taxon>
        <taxon>Actinomycetota</taxon>
        <taxon>Actinomycetes</taxon>
        <taxon>Kineosporiales</taxon>
        <taxon>Kineosporiaceae</taxon>
        <taxon>Kineosporia</taxon>
    </lineage>
</organism>
<protein>
    <submittedName>
        <fullName evidence="1">Uncharacterized protein</fullName>
    </submittedName>
</protein>
<evidence type="ECO:0000313" key="1">
    <source>
        <dbReference type="EMBL" id="MCD5310924.1"/>
    </source>
</evidence>
<sequence length="95" mass="10488">MTATMARLSGTWTVDDAVEILCESDVWATKRLLFTVMRRKKWIVGNGANRQINLEAWGFVDQQGTVLVITGPGISELHRLLGGSGDVRVDRTVMA</sequence>
<proteinExistence type="predicted"/>
<dbReference type="EMBL" id="JAJOMB010000003">
    <property type="protein sequence ID" value="MCD5310924.1"/>
    <property type="molecule type" value="Genomic_DNA"/>
</dbReference>
<dbReference type="Proteomes" id="UP001138997">
    <property type="component" value="Unassembled WGS sequence"/>
</dbReference>
<comment type="caution">
    <text evidence="1">The sequence shown here is derived from an EMBL/GenBank/DDBJ whole genome shotgun (WGS) entry which is preliminary data.</text>
</comment>
<dbReference type="RefSeq" id="WP_231440100.1">
    <property type="nucleotide sequence ID" value="NZ_JAJOMB010000003.1"/>
</dbReference>
<keyword evidence="2" id="KW-1185">Reference proteome</keyword>
<accession>A0A9X1NBY5</accession>
<dbReference type="AlphaFoldDB" id="A0A9X1NBY5"/>
<gene>
    <name evidence="1" type="ORF">LR394_08455</name>
</gene>